<dbReference type="AlphaFoldDB" id="A0A1G1VSE3"/>
<accession>A0A1G1VSE3</accession>
<dbReference type="EMBL" id="MHCJ01000003">
    <property type="protein sequence ID" value="OGY18323.1"/>
    <property type="molecule type" value="Genomic_DNA"/>
</dbReference>
<organism evidence="1 2">
    <name type="scientific">Candidatus Chisholmbacteria bacterium RIFCSPHIGHO2_01_FULL_52_32</name>
    <dbReference type="NCBI Taxonomy" id="1797591"/>
    <lineage>
        <taxon>Bacteria</taxon>
        <taxon>Candidatus Chisholmiibacteriota</taxon>
    </lineage>
</organism>
<dbReference type="SUPFAM" id="SSF54523">
    <property type="entry name" value="Pili subunits"/>
    <property type="match status" value="1"/>
</dbReference>
<sequence>MLRKNGQTMVEMLVAVAIVVLVLVAVVSRVVAAVASANFARNQALSTRFSQEGLEWARSQRDSLGWAGFSPYVSSSPTYCVPDLTQGIGSLTSGSCLTTATIPGTIFLREVRFIYVAPGGQEPYTDIISTVSWRDRVGWHRSTLATRLTRWSTQ</sequence>
<evidence type="ECO:0000313" key="1">
    <source>
        <dbReference type="EMBL" id="OGY18323.1"/>
    </source>
</evidence>
<name>A0A1G1VSE3_9BACT</name>
<gene>
    <name evidence="1" type="ORF">A2786_02285</name>
</gene>
<comment type="caution">
    <text evidence="1">The sequence shown here is derived from an EMBL/GenBank/DDBJ whole genome shotgun (WGS) entry which is preliminary data.</text>
</comment>
<protein>
    <recommendedName>
        <fullName evidence="3">Prepilin-type N-terminal cleavage/methylation domain-containing protein</fullName>
    </recommendedName>
</protein>
<proteinExistence type="predicted"/>
<reference evidence="1 2" key="1">
    <citation type="journal article" date="2016" name="Nat. Commun.">
        <title>Thousands of microbial genomes shed light on interconnected biogeochemical processes in an aquifer system.</title>
        <authorList>
            <person name="Anantharaman K."/>
            <person name="Brown C.T."/>
            <person name="Hug L.A."/>
            <person name="Sharon I."/>
            <person name="Castelle C.J."/>
            <person name="Probst A.J."/>
            <person name="Thomas B.C."/>
            <person name="Singh A."/>
            <person name="Wilkins M.J."/>
            <person name="Karaoz U."/>
            <person name="Brodie E.L."/>
            <person name="Williams K.H."/>
            <person name="Hubbard S.S."/>
            <person name="Banfield J.F."/>
        </authorList>
    </citation>
    <scope>NUCLEOTIDE SEQUENCE [LARGE SCALE GENOMIC DNA]</scope>
</reference>
<dbReference type="InterPro" id="IPR045584">
    <property type="entry name" value="Pilin-like"/>
</dbReference>
<evidence type="ECO:0008006" key="3">
    <source>
        <dbReference type="Google" id="ProtNLM"/>
    </source>
</evidence>
<dbReference type="Pfam" id="PF07963">
    <property type="entry name" value="N_methyl"/>
    <property type="match status" value="1"/>
</dbReference>
<dbReference type="InterPro" id="IPR012902">
    <property type="entry name" value="N_methyl_site"/>
</dbReference>
<dbReference type="Proteomes" id="UP000179233">
    <property type="component" value="Unassembled WGS sequence"/>
</dbReference>
<evidence type="ECO:0000313" key="2">
    <source>
        <dbReference type="Proteomes" id="UP000179233"/>
    </source>
</evidence>